<dbReference type="HOGENOM" id="CLU_936989_0_0_1"/>
<proteinExistence type="predicted"/>
<dbReference type="InterPro" id="IPR001623">
    <property type="entry name" value="DnaJ_domain"/>
</dbReference>
<dbReference type="KEGG" id="ein:Eint_010450"/>
<reference evidence="7 8" key="2">
    <citation type="journal article" date="2012" name="Proc. Natl. Acad. Sci. U.S.A.">
        <title>Gain and loss of multiple functionally related, horizontally transferred genes in the reduced genomes of two microsporidian parasites.</title>
        <authorList>
            <person name="Pombert J.-F."/>
            <person name="Selman M."/>
            <person name="Burki F."/>
            <person name="Bardell F.T."/>
            <person name="Farinelli L."/>
            <person name="Solter L.F."/>
            <person name="Whitman D.W."/>
            <person name="Weiss L.M."/>
            <person name="Corradi N."/>
            <person name="Keeling P.J."/>
        </authorList>
    </citation>
    <scope>NUCLEOTIDE SEQUENCE [LARGE SCALE GENOMIC DNA]</scope>
    <source>
        <strain evidence="7 8">ATCC 50506</strain>
    </source>
</reference>
<dbReference type="InterPro" id="IPR036869">
    <property type="entry name" value="J_dom_sf"/>
</dbReference>
<dbReference type="SMART" id="SM00355">
    <property type="entry name" value="ZnF_C2H2"/>
    <property type="match status" value="2"/>
</dbReference>
<dbReference type="Proteomes" id="UP000002313">
    <property type="component" value="Chromosome I"/>
</dbReference>
<evidence type="ECO:0000256" key="2">
    <source>
        <dbReference type="ARBA" id="ARBA00022771"/>
    </source>
</evidence>
<dbReference type="InterPro" id="IPR013087">
    <property type="entry name" value="Znf_C2H2_type"/>
</dbReference>
<dbReference type="PROSITE" id="PS00028">
    <property type="entry name" value="ZINC_FINGER_C2H2_1"/>
    <property type="match status" value="2"/>
</dbReference>
<dbReference type="AlphaFoldDB" id="E0S5C3"/>
<evidence type="ECO:0000256" key="4">
    <source>
        <dbReference type="PROSITE-ProRule" id="PRU00042"/>
    </source>
</evidence>
<evidence type="ECO:0000259" key="5">
    <source>
        <dbReference type="PROSITE" id="PS50076"/>
    </source>
</evidence>
<name>E0S5C3_ENCIT</name>
<dbReference type="Gene3D" id="3.30.160.60">
    <property type="entry name" value="Classic Zinc Finger"/>
    <property type="match status" value="1"/>
</dbReference>
<evidence type="ECO:0000313" key="8">
    <source>
        <dbReference type="Proteomes" id="UP000002313"/>
    </source>
</evidence>
<dbReference type="PROSITE" id="PS50157">
    <property type="entry name" value="ZINC_FINGER_C2H2_2"/>
    <property type="match status" value="2"/>
</dbReference>
<dbReference type="SUPFAM" id="SSF57667">
    <property type="entry name" value="beta-beta-alpha zinc fingers"/>
    <property type="match status" value="1"/>
</dbReference>
<dbReference type="GO" id="GO:0003676">
    <property type="term" value="F:nucleic acid binding"/>
    <property type="evidence" value="ECO:0007669"/>
    <property type="project" value="InterPro"/>
</dbReference>
<dbReference type="Pfam" id="PF00226">
    <property type="entry name" value="DnaJ"/>
    <property type="match status" value="1"/>
</dbReference>
<protein>
    <submittedName>
        <fullName evidence="7">DnaJ-like protein</fullName>
    </submittedName>
</protein>
<keyword evidence="2 4" id="KW-0863">Zinc-finger</keyword>
<feature type="domain" description="C2H2-type" evidence="6">
    <location>
        <begin position="180"/>
        <end position="209"/>
    </location>
</feature>
<feature type="domain" description="C2H2-type" evidence="6">
    <location>
        <begin position="271"/>
        <end position="299"/>
    </location>
</feature>
<dbReference type="GO" id="GO:0008270">
    <property type="term" value="F:zinc ion binding"/>
    <property type="evidence" value="ECO:0007669"/>
    <property type="project" value="UniProtKB-KW"/>
</dbReference>
<sequence length="301" mass="35364">MGNRHSQIKKSPYEILDLSPISTKREIKDRYKTLILEVHPDVQKVHSSQASKEAVEIMEAYRSIMKSPPRFEFYNEELFRKDLRKYAEDFFERVSDYCGIPSAPKFGDPDFERFYQVFSNFRTQKTFETEEEKSEFCRNVRRIARVVRSLDKRANVESLSIEVYQPSPKAKEKKIKTYPFSCSHCDKGFHSRNQVINHFRSKKHFEKVSLVSETPKEYVENQIQEIAEEDFSEPVCEPCVDQIPENAERHCAEEQETPKKPTGRQEPVPFRTCAECKIVFGGRAELLMHLKTAHKNPENRI</sequence>
<evidence type="ECO:0000313" key="7">
    <source>
        <dbReference type="EMBL" id="ADM10908.1"/>
    </source>
</evidence>
<reference evidence="7 8" key="1">
    <citation type="journal article" date="2010" name="Nat. Commun.">
        <title>The complete sequence of the smallest known nuclear genome from the microsporidian Encephalitozoon intestinalis.</title>
        <authorList>
            <person name="Corradi N."/>
            <person name="Pombert J.-F."/>
            <person name="Farinelli L."/>
            <person name="Didier E.S."/>
            <person name="Keeling P.J."/>
        </authorList>
    </citation>
    <scope>NUCLEOTIDE SEQUENCE [LARGE SCALE GENOMIC DNA]</scope>
    <source>
        <strain evidence="7 8">ATCC 50506</strain>
    </source>
</reference>
<dbReference type="CDD" id="cd06257">
    <property type="entry name" value="DnaJ"/>
    <property type="match status" value="1"/>
</dbReference>
<dbReference type="PROSITE" id="PS50076">
    <property type="entry name" value="DNAJ_2"/>
    <property type="match status" value="1"/>
</dbReference>
<evidence type="ECO:0000259" key="6">
    <source>
        <dbReference type="PROSITE" id="PS50157"/>
    </source>
</evidence>
<organism evidence="7 8">
    <name type="scientific">Encephalitozoon intestinalis (strain ATCC 50506)</name>
    <name type="common">Microsporidian parasite</name>
    <name type="synonym">Septata intestinalis</name>
    <dbReference type="NCBI Taxonomy" id="876142"/>
    <lineage>
        <taxon>Eukaryota</taxon>
        <taxon>Fungi</taxon>
        <taxon>Fungi incertae sedis</taxon>
        <taxon>Microsporidia</taxon>
        <taxon>Unikaryonidae</taxon>
        <taxon>Encephalitozoon</taxon>
    </lineage>
</organism>
<dbReference type="Pfam" id="PF12171">
    <property type="entry name" value="zf-C2H2_jaz"/>
    <property type="match status" value="1"/>
</dbReference>
<dbReference type="VEuPathDB" id="MicrosporidiaDB:Eint_010450"/>
<keyword evidence="3" id="KW-0862">Zinc</keyword>
<dbReference type="GeneID" id="9698657"/>
<accession>E0S5C3</accession>
<dbReference type="SMART" id="SM00271">
    <property type="entry name" value="DnaJ"/>
    <property type="match status" value="1"/>
</dbReference>
<dbReference type="InterPro" id="IPR036236">
    <property type="entry name" value="Znf_C2H2_sf"/>
</dbReference>
<dbReference type="OrthoDB" id="2191416at2759"/>
<keyword evidence="1" id="KW-0479">Metal-binding</keyword>
<dbReference type="EMBL" id="CP001942">
    <property type="protein sequence ID" value="ADM10908.1"/>
    <property type="molecule type" value="Genomic_DNA"/>
</dbReference>
<dbReference type="InterPro" id="IPR003604">
    <property type="entry name" value="Matrin/U1-like-C_Znf_C2H2"/>
</dbReference>
<keyword evidence="8" id="KW-1185">Reference proteome</keyword>
<evidence type="ECO:0000256" key="1">
    <source>
        <dbReference type="ARBA" id="ARBA00022723"/>
    </source>
</evidence>
<gene>
    <name evidence="7" type="ORF">Eint_010450</name>
</gene>
<feature type="domain" description="J" evidence="5">
    <location>
        <begin position="11"/>
        <end position="87"/>
    </location>
</feature>
<dbReference type="SMART" id="SM00451">
    <property type="entry name" value="ZnF_U1"/>
    <property type="match status" value="2"/>
</dbReference>
<dbReference type="SUPFAM" id="SSF46565">
    <property type="entry name" value="Chaperone J-domain"/>
    <property type="match status" value="1"/>
</dbReference>
<dbReference type="Gene3D" id="1.10.287.110">
    <property type="entry name" value="DnaJ domain"/>
    <property type="match status" value="1"/>
</dbReference>
<dbReference type="RefSeq" id="XP_003072268.1">
    <property type="nucleotide sequence ID" value="XM_003072222.1"/>
</dbReference>
<evidence type="ECO:0000256" key="3">
    <source>
        <dbReference type="ARBA" id="ARBA00022833"/>
    </source>
</evidence>
<dbReference type="InterPro" id="IPR022755">
    <property type="entry name" value="Znf_C2H2_jaz"/>
</dbReference>